<dbReference type="EMBL" id="JAWDGP010002835">
    <property type="protein sequence ID" value="KAK3779430.1"/>
    <property type="molecule type" value="Genomic_DNA"/>
</dbReference>
<dbReference type="AlphaFoldDB" id="A0AAE1DRB5"/>
<accession>A0AAE1DRB5</accession>
<dbReference type="Proteomes" id="UP001283361">
    <property type="component" value="Unassembled WGS sequence"/>
</dbReference>
<reference evidence="1" key="1">
    <citation type="journal article" date="2023" name="G3 (Bethesda)">
        <title>A reference genome for the long-term kleptoplast-retaining sea slug Elysia crispata morphotype clarki.</title>
        <authorList>
            <person name="Eastman K.E."/>
            <person name="Pendleton A.L."/>
            <person name="Shaikh M.A."/>
            <person name="Suttiyut T."/>
            <person name="Ogas R."/>
            <person name="Tomko P."/>
            <person name="Gavelis G."/>
            <person name="Widhalm J.R."/>
            <person name="Wisecaver J.H."/>
        </authorList>
    </citation>
    <scope>NUCLEOTIDE SEQUENCE</scope>
    <source>
        <strain evidence="1">ECLA1</strain>
    </source>
</reference>
<organism evidence="1 2">
    <name type="scientific">Elysia crispata</name>
    <name type="common">lettuce slug</name>
    <dbReference type="NCBI Taxonomy" id="231223"/>
    <lineage>
        <taxon>Eukaryota</taxon>
        <taxon>Metazoa</taxon>
        <taxon>Spiralia</taxon>
        <taxon>Lophotrochozoa</taxon>
        <taxon>Mollusca</taxon>
        <taxon>Gastropoda</taxon>
        <taxon>Heterobranchia</taxon>
        <taxon>Euthyneura</taxon>
        <taxon>Panpulmonata</taxon>
        <taxon>Sacoglossa</taxon>
        <taxon>Placobranchoidea</taxon>
        <taxon>Plakobranchidae</taxon>
        <taxon>Elysia</taxon>
    </lineage>
</organism>
<keyword evidence="2" id="KW-1185">Reference proteome</keyword>
<evidence type="ECO:0000313" key="2">
    <source>
        <dbReference type="Proteomes" id="UP001283361"/>
    </source>
</evidence>
<sequence length="66" mass="7126">SATRPHTATDVQEKTPCSVHRRTACSSCANDHVTGCQCIDSCAALTGRGSSVKQLYLREKSKMDQV</sequence>
<proteinExistence type="predicted"/>
<name>A0AAE1DRB5_9GAST</name>
<comment type="caution">
    <text evidence="1">The sequence shown here is derived from an EMBL/GenBank/DDBJ whole genome shotgun (WGS) entry which is preliminary data.</text>
</comment>
<evidence type="ECO:0000313" key="1">
    <source>
        <dbReference type="EMBL" id="KAK3779430.1"/>
    </source>
</evidence>
<feature type="non-terminal residue" evidence="1">
    <location>
        <position position="1"/>
    </location>
</feature>
<protein>
    <submittedName>
        <fullName evidence="1">Uncharacterized protein</fullName>
    </submittedName>
</protein>
<gene>
    <name evidence="1" type="ORF">RRG08_064941</name>
</gene>